<dbReference type="AlphaFoldDB" id="A0A5S9IS96"/>
<dbReference type="RefSeq" id="WP_151971235.1">
    <property type="nucleotide sequence ID" value="NZ_AP019860.1"/>
</dbReference>
<gene>
    <name evidence="3" type="ORF">UABAM_05611</name>
</gene>
<keyword evidence="2" id="KW-0732">Signal</keyword>
<evidence type="ECO:0000313" key="3">
    <source>
        <dbReference type="EMBL" id="BBM87208.1"/>
    </source>
</evidence>
<dbReference type="InterPro" id="IPR013424">
    <property type="entry name" value="Ice-binding_C"/>
</dbReference>
<accession>A0A5S9IS96</accession>
<dbReference type="NCBIfam" id="TIGR02595">
    <property type="entry name" value="PEP_CTERM"/>
    <property type="match status" value="1"/>
</dbReference>
<evidence type="ECO:0000256" key="2">
    <source>
        <dbReference type="SAM" id="SignalP"/>
    </source>
</evidence>
<keyword evidence="1" id="KW-0472">Membrane</keyword>
<evidence type="ECO:0000313" key="4">
    <source>
        <dbReference type="Proteomes" id="UP000326354"/>
    </source>
</evidence>
<keyword evidence="1" id="KW-0812">Transmembrane</keyword>
<keyword evidence="4" id="KW-1185">Reference proteome</keyword>
<organism evidence="3 4">
    <name type="scientific">Uabimicrobium amorphum</name>
    <dbReference type="NCBI Taxonomy" id="2596890"/>
    <lineage>
        <taxon>Bacteria</taxon>
        <taxon>Pseudomonadati</taxon>
        <taxon>Planctomycetota</taxon>
        <taxon>Candidatus Uabimicrobiia</taxon>
        <taxon>Candidatus Uabimicrobiales</taxon>
        <taxon>Candidatus Uabimicrobiaceae</taxon>
        <taxon>Candidatus Uabimicrobium</taxon>
    </lineage>
</organism>
<dbReference type="KEGG" id="uam:UABAM_05611"/>
<feature type="chain" id="PRO_5024889060" description="PEP-CTERM protein-sorting domain-containing protein" evidence="2">
    <location>
        <begin position="20"/>
        <end position="221"/>
    </location>
</feature>
<proteinExistence type="predicted"/>
<evidence type="ECO:0008006" key="5">
    <source>
        <dbReference type="Google" id="ProtNLM"/>
    </source>
</evidence>
<feature type="signal peptide" evidence="2">
    <location>
        <begin position="1"/>
        <end position="19"/>
    </location>
</feature>
<reference evidence="3 4" key="1">
    <citation type="submission" date="2019-08" db="EMBL/GenBank/DDBJ databases">
        <title>Complete genome sequence of Candidatus Uab amorphum.</title>
        <authorList>
            <person name="Shiratori T."/>
            <person name="Suzuki S."/>
            <person name="Kakizawa Y."/>
            <person name="Ishida K."/>
        </authorList>
    </citation>
    <scope>NUCLEOTIDE SEQUENCE [LARGE SCALE GENOMIC DNA]</scope>
    <source>
        <strain evidence="3 4">SRT547</strain>
    </source>
</reference>
<protein>
    <recommendedName>
        <fullName evidence="5">PEP-CTERM protein-sorting domain-containing protein</fullName>
    </recommendedName>
</protein>
<keyword evidence="1" id="KW-1133">Transmembrane helix</keyword>
<feature type="transmembrane region" description="Helical" evidence="1">
    <location>
        <begin position="198"/>
        <end position="216"/>
    </location>
</feature>
<name>A0A5S9IS96_UABAM</name>
<sequence length="221" mass="23861">MKAFVILCTLCSLFAYLNAETITFFDGDFVDGDYTSISQGTGVVNASTDNSGGNPGSFRRISLTVDPFETARGIELLNSAVFNPQLQGEVQSVSVSFDVARVFNSVPGATQISRGIAVEQDGNVFLLINSPPATNTSFQNFSVNDIVPLLGGVNWVDGPEITFGFFNQVSTSQTGFTIDGGYDNFEVNVTFNPIPEPSTYIVLLFGFVFFGLINTTKRKHS</sequence>
<evidence type="ECO:0000256" key="1">
    <source>
        <dbReference type="SAM" id="Phobius"/>
    </source>
</evidence>
<dbReference type="EMBL" id="AP019860">
    <property type="protein sequence ID" value="BBM87208.1"/>
    <property type="molecule type" value="Genomic_DNA"/>
</dbReference>
<dbReference type="Proteomes" id="UP000326354">
    <property type="component" value="Chromosome"/>
</dbReference>